<protein>
    <recommendedName>
        <fullName evidence="3">CCHC-type domain-containing protein</fullName>
    </recommendedName>
</protein>
<accession>A0AA89BZT3</accession>
<evidence type="ECO:0000313" key="5">
    <source>
        <dbReference type="Proteomes" id="UP001186944"/>
    </source>
</evidence>
<dbReference type="PANTHER" id="PTHR23095">
    <property type="entry name" value="PARANEOPLASTIC ANTIGEN"/>
    <property type="match status" value="1"/>
</dbReference>
<dbReference type="AlphaFoldDB" id="A0AA89BZT3"/>
<evidence type="ECO:0000256" key="1">
    <source>
        <dbReference type="PROSITE-ProRule" id="PRU00047"/>
    </source>
</evidence>
<proteinExistence type="predicted"/>
<organism evidence="4 5">
    <name type="scientific">Pinctada imbricata</name>
    <name type="common">Atlantic pearl-oyster</name>
    <name type="synonym">Pinctada martensii</name>
    <dbReference type="NCBI Taxonomy" id="66713"/>
    <lineage>
        <taxon>Eukaryota</taxon>
        <taxon>Metazoa</taxon>
        <taxon>Spiralia</taxon>
        <taxon>Lophotrochozoa</taxon>
        <taxon>Mollusca</taxon>
        <taxon>Bivalvia</taxon>
        <taxon>Autobranchia</taxon>
        <taxon>Pteriomorphia</taxon>
        <taxon>Pterioida</taxon>
        <taxon>Pterioidea</taxon>
        <taxon>Pteriidae</taxon>
        <taxon>Pinctada</taxon>
    </lineage>
</organism>
<dbReference type="PROSITE" id="PS50158">
    <property type="entry name" value="ZF_CCHC"/>
    <property type="match status" value="1"/>
</dbReference>
<dbReference type="InterPro" id="IPR001878">
    <property type="entry name" value="Znf_CCHC"/>
</dbReference>
<keyword evidence="1" id="KW-0863">Zinc-finger</keyword>
<dbReference type="InterPro" id="IPR048270">
    <property type="entry name" value="PNMA_C"/>
</dbReference>
<keyword evidence="1" id="KW-0862">Zinc</keyword>
<keyword evidence="1" id="KW-0479">Metal-binding</keyword>
<comment type="caution">
    <text evidence="4">The sequence shown here is derived from an EMBL/GenBank/DDBJ whole genome shotgun (WGS) entry which is preliminary data.</text>
</comment>
<feature type="region of interest" description="Disordered" evidence="2">
    <location>
        <begin position="231"/>
        <end position="250"/>
    </location>
</feature>
<evidence type="ECO:0000259" key="3">
    <source>
        <dbReference type="PROSITE" id="PS50158"/>
    </source>
</evidence>
<evidence type="ECO:0000256" key="2">
    <source>
        <dbReference type="SAM" id="MobiDB-lite"/>
    </source>
</evidence>
<feature type="compositionally biased region" description="Low complexity" evidence="2">
    <location>
        <begin position="240"/>
        <end position="249"/>
    </location>
</feature>
<reference evidence="4" key="1">
    <citation type="submission" date="2019-08" db="EMBL/GenBank/DDBJ databases">
        <title>The improved chromosome-level genome for the pearl oyster Pinctada fucata martensii using PacBio sequencing and Hi-C.</title>
        <authorList>
            <person name="Zheng Z."/>
        </authorList>
    </citation>
    <scope>NUCLEOTIDE SEQUENCE</scope>
    <source>
        <strain evidence="4">ZZ-2019</strain>
        <tissue evidence="4">Adductor muscle</tissue>
    </source>
</reference>
<keyword evidence="5" id="KW-1185">Reference proteome</keyword>
<feature type="domain" description="CCHC-type" evidence="3">
    <location>
        <begin position="344"/>
        <end position="358"/>
    </location>
</feature>
<dbReference type="Proteomes" id="UP001186944">
    <property type="component" value="Unassembled WGS sequence"/>
</dbReference>
<gene>
    <name evidence="4" type="ORF">FSP39_023163</name>
</gene>
<dbReference type="Pfam" id="PF14893">
    <property type="entry name" value="PNMA"/>
    <property type="match status" value="1"/>
</dbReference>
<dbReference type="GO" id="GO:0008270">
    <property type="term" value="F:zinc ion binding"/>
    <property type="evidence" value="ECO:0007669"/>
    <property type="project" value="UniProtKB-KW"/>
</dbReference>
<dbReference type="EMBL" id="VSWD01000011">
    <property type="protein sequence ID" value="KAK3088739.1"/>
    <property type="molecule type" value="Genomic_DNA"/>
</dbReference>
<dbReference type="GO" id="GO:0003676">
    <property type="term" value="F:nucleic acid binding"/>
    <property type="evidence" value="ECO:0007669"/>
    <property type="project" value="InterPro"/>
</dbReference>
<name>A0AA89BZT3_PINIB</name>
<evidence type="ECO:0000313" key="4">
    <source>
        <dbReference type="EMBL" id="KAK3088739.1"/>
    </source>
</evidence>
<sequence length="379" mass="43646">MTSITEDELKNMSDAFKEMGVTPSASTKEEFQKWLLDFGKGTSAKGATSIGSASLGTKVQHTFKEHPRLPNFSGDKKSDVNFDLWKYEVECLVREKYTEEIIAHSIRRSLRGEAGRIAMRLGSHASVTEILEKFESIYGIVDKKQMLLSKFYSAKQDVNEDVTAWSCRLEDLLQKINLSTRIPQYESEQMLRDIFWEGLKPSLKDTSGHIYDKNLPFEELLREMRIKEDEIRKRSDKSENSNSVSASKSEISELKDMIQTLNNEISTIKEGMSTQNDAINDQFVNYQQPFDRSFHGHAYSRPLYQRVHSRRGSRYTSYRGNARGYHSSENYVQPQYTDDGQPICLRCGQSGHLRIGCRVILDHVRRPSNFNRPVSRRGR</sequence>
<dbReference type="InterPro" id="IPR026523">
    <property type="entry name" value="PNMA"/>
</dbReference>
<dbReference type="PANTHER" id="PTHR23095:SF46">
    <property type="entry name" value="GAG PROTEIN"/>
    <property type="match status" value="1"/>
</dbReference>